<reference evidence="11" key="1">
    <citation type="submission" date="2017-06" db="EMBL/GenBank/DDBJ databases">
        <authorList>
            <person name="Kim H.J."/>
            <person name="Triplett B.A."/>
        </authorList>
    </citation>
    <scope>NUCLEOTIDE SEQUENCE [LARGE SCALE GENOMIC DNA]</scope>
    <source>
        <strain evidence="11">DSM 26170</strain>
    </source>
</reference>
<dbReference type="Gene3D" id="3.60.110.10">
    <property type="entry name" value="Carbon-nitrogen hydrolase"/>
    <property type="match status" value="1"/>
</dbReference>
<dbReference type="AlphaFoldDB" id="A0A238X5Z0"/>
<feature type="domain" description="CN hydrolase" evidence="10">
    <location>
        <begin position="220"/>
        <end position="457"/>
    </location>
</feature>
<dbReference type="Pfam" id="PF20154">
    <property type="entry name" value="LNT_N"/>
    <property type="match status" value="1"/>
</dbReference>
<dbReference type="PROSITE" id="PS50263">
    <property type="entry name" value="CN_HYDROLASE"/>
    <property type="match status" value="1"/>
</dbReference>
<keyword evidence="7 9" id="KW-0472">Membrane</keyword>
<dbReference type="InterPro" id="IPR004563">
    <property type="entry name" value="Apolipo_AcylTrfase"/>
</dbReference>
<proteinExistence type="inferred from homology"/>
<dbReference type="InterPro" id="IPR045378">
    <property type="entry name" value="LNT_N"/>
</dbReference>
<keyword evidence="5 9" id="KW-0812">Transmembrane</keyword>
<feature type="transmembrane region" description="Helical" evidence="9">
    <location>
        <begin position="120"/>
        <end position="138"/>
    </location>
</feature>
<dbReference type="RefSeq" id="WP_089388415.1">
    <property type="nucleotide sequence ID" value="NZ_FZNM01000008.1"/>
</dbReference>
<evidence type="ECO:0000256" key="3">
    <source>
        <dbReference type="ARBA" id="ARBA00022475"/>
    </source>
</evidence>
<reference evidence="13" key="2">
    <citation type="submission" date="2017-06" db="EMBL/GenBank/DDBJ databases">
        <authorList>
            <person name="Varghese N."/>
            <person name="Submissions S."/>
        </authorList>
    </citation>
    <scope>NUCLEOTIDE SEQUENCE [LARGE SCALE GENOMIC DNA]</scope>
    <source>
        <strain evidence="13">DSM 26170</strain>
    </source>
</reference>
<dbReference type="NCBIfam" id="TIGR00546">
    <property type="entry name" value="lnt"/>
    <property type="match status" value="1"/>
</dbReference>
<sequence length="490" mass="52365">MRIRSGHPPLRHLLAGFALGLIAALGLPPFGLWIATPLSLALLIYRASRADGAFWPMLVAGFGWFALSMSWIVEPFLVEPEIYGWMAPFALFFMALGGALFWAIPAGLAARFAGDPGRRAVAIAAALLLSDWLRGWIFTGLPWALTGHVWIDTPVAQTAAWGGAIGLCLITLALAALPSLLRPVSSALAAMALTGGLWGAGLVRQSWPLPPDTSVMVRIVQPNARQDLKWDPEWAAVFFQRLLDLSAAPGPRDLVIWPETAVNFLLEDAGPVLPAMARAAGAPLVMGIQRRDGSRYHNSLVTLNPDGTVGATYDKFHLVPFGEYIPWGDALARVGITAFAAQQGNGYSPGAGPAIMSAPGVPDFQPLICYEAIFPQHLRGLDSRPAWLLQATNDAWFGQFSGPYQHLAQARLRAIESGLPLIRAANTGISAVIDPYGRVRQSLGLGVEGKIDAALPGALPETAWMAWGNTPAVMLALLALAAARVRRRPA</sequence>
<keyword evidence="11" id="KW-0449">Lipoprotein</keyword>
<dbReference type="GO" id="GO:0016410">
    <property type="term" value="F:N-acyltransferase activity"/>
    <property type="evidence" value="ECO:0007669"/>
    <property type="project" value="UniProtKB-UniRule"/>
</dbReference>
<evidence type="ECO:0000256" key="9">
    <source>
        <dbReference type="HAMAP-Rule" id="MF_01148"/>
    </source>
</evidence>
<dbReference type="Proteomes" id="UP000292859">
    <property type="component" value="Unassembled WGS sequence"/>
</dbReference>
<evidence type="ECO:0000256" key="6">
    <source>
        <dbReference type="ARBA" id="ARBA00022989"/>
    </source>
</evidence>
<dbReference type="Pfam" id="PF00795">
    <property type="entry name" value="CN_hydrolase"/>
    <property type="match status" value="1"/>
</dbReference>
<comment type="subcellular location">
    <subcellularLocation>
        <location evidence="1 9">Cell membrane</location>
        <topology evidence="1 9">Multi-pass membrane protein</topology>
    </subcellularLocation>
</comment>
<dbReference type="EMBL" id="FZNM01000008">
    <property type="protein sequence ID" value="SNR53973.1"/>
    <property type="molecule type" value="Genomic_DNA"/>
</dbReference>
<protein>
    <recommendedName>
        <fullName evidence="9">Apolipoprotein N-acyltransferase</fullName>
        <shortName evidence="9">ALP N-acyltransferase</shortName>
        <ecNumber evidence="9">2.3.1.269</ecNumber>
    </recommendedName>
</protein>
<gene>
    <name evidence="9 12" type="primary">lnt</name>
    <name evidence="12" type="ORF">EYF88_13100</name>
    <name evidence="11" type="ORF">SAMN06265378_10823</name>
</gene>
<feature type="transmembrane region" description="Helical" evidence="9">
    <location>
        <begin position="158"/>
        <end position="177"/>
    </location>
</feature>
<evidence type="ECO:0000259" key="10">
    <source>
        <dbReference type="PROSITE" id="PS50263"/>
    </source>
</evidence>
<dbReference type="HAMAP" id="MF_01148">
    <property type="entry name" value="Lnt"/>
    <property type="match status" value="1"/>
</dbReference>
<comment type="function">
    <text evidence="9">Catalyzes the phospholipid dependent N-acylation of the N-terminal cysteine of apolipoprotein, the last step in lipoprotein maturation.</text>
</comment>
<accession>A0A238X5Z0</accession>
<evidence type="ECO:0000256" key="7">
    <source>
        <dbReference type="ARBA" id="ARBA00023136"/>
    </source>
</evidence>
<dbReference type="EC" id="2.3.1.269" evidence="9"/>
<keyword evidence="4 9" id="KW-0808">Transferase</keyword>
<dbReference type="Proteomes" id="UP000198409">
    <property type="component" value="Unassembled WGS sequence"/>
</dbReference>
<comment type="similarity">
    <text evidence="2 9">Belongs to the CN hydrolase family. Apolipoprotein N-acyltransferase subfamily.</text>
</comment>
<dbReference type="InterPro" id="IPR036526">
    <property type="entry name" value="C-N_Hydrolase_sf"/>
</dbReference>
<dbReference type="PANTHER" id="PTHR38686:SF1">
    <property type="entry name" value="APOLIPOPROTEIN N-ACYLTRANSFERASE"/>
    <property type="match status" value="1"/>
</dbReference>
<dbReference type="EMBL" id="SIRL01000009">
    <property type="protein sequence ID" value="TBN49041.1"/>
    <property type="molecule type" value="Genomic_DNA"/>
</dbReference>
<dbReference type="PANTHER" id="PTHR38686">
    <property type="entry name" value="APOLIPOPROTEIN N-ACYLTRANSFERASE"/>
    <property type="match status" value="1"/>
</dbReference>
<feature type="transmembrane region" description="Helical" evidence="9">
    <location>
        <begin position="85"/>
        <end position="108"/>
    </location>
</feature>
<evidence type="ECO:0000313" key="11">
    <source>
        <dbReference type="EMBL" id="SNR53973.1"/>
    </source>
</evidence>
<organism evidence="11 13">
    <name type="scientific">Paracoccus sediminis</name>
    <dbReference type="NCBI Taxonomy" id="1214787"/>
    <lineage>
        <taxon>Bacteria</taxon>
        <taxon>Pseudomonadati</taxon>
        <taxon>Pseudomonadota</taxon>
        <taxon>Alphaproteobacteria</taxon>
        <taxon>Rhodobacterales</taxon>
        <taxon>Paracoccaceae</taxon>
        <taxon>Paracoccus</taxon>
    </lineage>
</organism>
<dbReference type="SUPFAM" id="SSF56317">
    <property type="entry name" value="Carbon-nitrogen hydrolase"/>
    <property type="match status" value="1"/>
</dbReference>
<evidence type="ECO:0000256" key="4">
    <source>
        <dbReference type="ARBA" id="ARBA00022679"/>
    </source>
</evidence>
<evidence type="ECO:0000313" key="13">
    <source>
        <dbReference type="Proteomes" id="UP000198409"/>
    </source>
</evidence>
<keyword evidence="14" id="KW-1185">Reference proteome</keyword>
<evidence type="ECO:0000256" key="5">
    <source>
        <dbReference type="ARBA" id="ARBA00022692"/>
    </source>
</evidence>
<dbReference type="OrthoDB" id="9804277at2"/>
<dbReference type="InterPro" id="IPR003010">
    <property type="entry name" value="C-N_Hydrolase"/>
</dbReference>
<keyword evidence="3 9" id="KW-1003">Cell membrane</keyword>
<feature type="transmembrane region" description="Helical" evidence="9">
    <location>
        <begin position="464"/>
        <end position="483"/>
    </location>
</feature>
<comment type="pathway">
    <text evidence="9">Protein modification; lipoprotein biosynthesis (N-acyl transfer).</text>
</comment>
<dbReference type="GO" id="GO:0042158">
    <property type="term" value="P:lipoprotein biosynthetic process"/>
    <property type="evidence" value="ECO:0007669"/>
    <property type="project" value="UniProtKB-UniRule"/>
</dbReference>
<evidence type="ECO:0000313" key="14">
    <source>
        <dbReference type="Proteomes" id="UP000292859"/>
    </source>
</evidence>
<feature type="transmembrane region" description="Helical" evidence="9">
    <location>
        <begin position="12"/>
        <end position="45"/>
    </location>
</feature>
<reference evidence="12 14" key="3">
    <citation type="submission" date="2019-02" db="EMBL/GenBank/DDBJ databases">
        <authorList>
            <person name="Zhang G."/>
        </authorList>
    </citation>
    <scope>NUCLEOTIDE SEQUENCE [LARGE SCALE GENOMIC DNA]</scope>
    <source>
        <strain evidence="12 14">CMB17</strain>
    </source>
</reference>
<dbReference type="UniPathway" id="UPA00666"/>
<evidence type="ECO:0000256" key="2">
    <source>
        <dbReference type="ARBA" id="ARBA00010065"/>
    </source>
</evidence>
<name>A0A238X5Z0_9RHOB</name>
<keyword evidence="6 9" id="KW-1133">Transmembrane helix</keyword>
<evidence type="ECO:0000256" key="1">
    <source>
        <dbReference type="ARBA" id="ARBA00004651"/>
    </source>
</evidence>
<dbReference type="GO" id="GO:0005886">
    <property type="term" value="C:plasma membrane"/>
    <property type="evidence" value="ECO:0007669"/>
    <property type="project" value="UniProtKB-SubCell"/>
</dbReference>
<evidence type="ECO:0000256" key="8">
    <source>
        <dbReference type="ARBA" id="ARBA00023315"/>
    </source>
</evidence>
<comment type="catalytic activity">
    <reaction evidence="9">
        <text>N-terminal S-1,2-diacyl-sn-glyceryl-L-cysteinyl-[lipoprotein] + a glycerophospholipid = N-acyl-S-1,2-diacyl-sn-glyceryl-L-cysteinyl-[lipoprotein] + a 2-acyl-sn-glycero-3-phospholipid + H(+)</text>
        <dbReference type="Rhea" id="RHEA:48228"/>
        <dbReference type="Rhea" id="RHEA-COMP:14681"/>
        <dbReference type="Rhea" id="RHEA-COMP:14684"/>
        <dbReference type="ChEBI" id="CHEBI:15378"/>
        <dbReference type="ChEBI" id="CHEBI:136912"/>
        <dbReference type="ChEBI" id="CHEBI:140656"/>
        <dbReference type="ChEBI" id="CHEBI:140657"/>
        <dbReference type="ChEBI" id="CHEBI:140660"/>
        <dbReference type="EC" id="2.3.1.269"/>
    </reaction>
</comment>
<dbReference type="CDD" id="cd07571">
    <property type="entry name" value="ALP_N-acyl_transferase"/>
    <property type="match status" value="1"/>
</dbReference>
<evidence type="ECO:0000313" key="12">
    <source>
        <dbReference type="EMBL" id="TBN49041.1"/>
    </source>
</evidence>
<keyword evidence="8 9" id="KW-0012">Acyltransferase</keyword>
<feature type="transmembrane region" description="Helical" evidence="9">
    <location>
        <begin position="52"/>
        <end position="73"/>
    </location>
</feature>